<dbReference type="Pfam" id="PF21993">
    <property type="entry name" value="TetR_C_13_2"/>
    <property type="match status" value="1"/>
</dbReference>
<dbReference type="Pfam" id="PF00440">
    <property type="entry name" value="TetR_N"/>
    <property type="match status" value="1"/>
</dbReference>
<dbReference type="PANTHER" id="PTHR47506">
    <property type="entry name" value="TRANSCRIPTIONAL REGULATORY PROTEIN"/>
    <property type="match status" value="1"/>
</dbReference>
<evidence type="ECO:0000256" key="4">
    <source>
        <dbReference type="PROSITE-ProRule" id="PRU00335"/>
    </source>
</evidence>
<dbReference type="InterPro" id="IPR054156">
    <property type="entry name" value="YxaF_TetR_C"/>
</dbReference>
<proteinExistence type="predicted"/>
<dbReference type="PROSITE" id="PS50977">
    <property type="entry name" value="HTH_TETR_2"/>
    <property type="match status" value="1"/>
</dbReference>
<dbReference type="InterPro" id="IPR036271">
    <property type="entry name" value="Tet_transcr_reg_TetR-rel_C_sf"/>
</dbReference>
<dbReference type="Proteomes" id="UP000332515">
    <property type="component" value="Unassembled WGS sequence"/>
</dbReference>
<keyword evidence="3" id="KW-0804">Transcription</keyword>
<evidence type="ECO:0000313" key="7">
    <source>
        <dbReference type="Proteomes" id="UP000332515"/>
    </source>
</evidence>
<evidence type="ECO:0000256" key="1">
    <source>
        <dbReference type="ARBA" id="ARBA00023015"/>
    </source>
</evidence>
<evidence type="ECO:0000256" key="3">
    <source>
        <dbReference type="ARBA" id="ARBA00023163"/>
    </source>
</evidence>
<dbReference type="EMBL" id="VWNA01000003">
    <property type="protein sequence ID" value="MQT15050.1"/>
    <property type="molecule type" value="Genomic_DNA"/>
</dbReference>
<name>A0A6A7Y6U3_9HYPH</name>
<dbReference type="GO" id="GO:0003677">
    <property type="term" value="F:DNA binding"/>
    <property type="evidence" value="ECO:0007669"/>
    <property type="project" value="UniProtKB-UniRule"/>
</dbReference>
<dbReference type="RefSeq" id="WP_153489204.1">
    <property type="nucleotide sequence ID" value="NZ_VWNA01000003.1"/>
</dbReference>
<sequence>MTPSEHDKRQLIVRTAYDLFKRDGFHATGIDRIIAEARVAKMTMYRHFPSKDKLIIEVLERRAERFARQLDDLALADATPAEKVTRVFDWHAAWFRRRDFHGCLFAHAIAEYGDVNHPVHRAAAAQKIAMRNRLAALLEETPPAAVAKATVLVMLIEGATLLAQLGHGDEAITAAKGAALQLISPAPAA</sequence>
<dbReference type="SUPFAM" id="SSF48498">
    <property type="entry name" value="Tetracyclin repressor-like, C-terminal domain"/>
    <property type="match status" value="1"/>
</dbReference>
<dbReference type="PRINTS" id="PR00455">
    <property type="entry name" value="HTHTETR"/>
</dbReference>
<gene>
    <name evidence="6" type="ORF">F0357_20810</name>
</gene>
<keyword evidence="2 4" id="KW-0238">DNA-binding</keyword>
<evidence type="ECO:0000313" key="6">
    <source>
        <dbReference type="EMBL" id="MQT15050.1"/>
    </source>
</evidence>
<reference evidence="6 7" key="1">
    <citation type="submission" date="2019-09" db="EMBL/GenBank/DDBJ databases">
        <title>Segnochrobactrum spirostomi gen. nov., sp. nov., isolated from the ciliate Spirostomum cf. yagiui and description of a novel family, Segnochrobactraceae fam. nov. within the order Rhizobiales of the class Alphaproteobacteria.</title>
        <authorList>
            <person name="Akter S."/>
            <person name="Shazib S.U.A."/>
            <person name="Shin M.K."/>
        </authorList>
    </citation>
    <scope>NUCLEOTIDE SEQUENCE [LARGE SCALE GENOMIC DNA]</scope>
    <source>
        <strain evidence="6 7">Sp-1</strain>
    </source>
</reference>
<dbReference type="AlphaFoldDB" id="A0A6A7Y6U3"/>
<dbReference type="Gene3D" id="1.10.357.10">
    <property type="entry name" value="Tetracycline Repressor, domain 2"/>
    <property type="match status" value="1"/>
</dbReference>
<keyword evidence="1" id="KW-0805">Transcription regulation</keyword>
<dbReference type="InterPro" id="IPR009057">
    <property type="entry name" value="Homeodomain-like_sf"/>
</dbReference>
<accession>A0A6A7Y6U3</accession>
<dbReference type="PANTHER" id="PTHR47506:SF1">
    <property type="entry name" value="HTH-TYPE TRANSCRIPTIONAL REGULATOR YJDC"/>
    <property type="match status" value="1"/>
</dbReference>
<dbReference type="InterPro" id="IPR001647">
    <property type="entry name" value="HTH_TetR"/>
</dbReference>
<protein>
    <submittedName>
        <fullName evidence="6">TetR/AcrR family transcriptional regulator</fullName>
    </submittedName>
</protein>
<evidence type="ECO:0000259" key="5">
    <source>
        <dbReference type="PROSITE" id="PS50977"/>
    </source>
</evidence>
<dbReference type="SUPFAM" id="SSF46689">
    <property type="entry name" value="Homeodomain-like"/>
    <property type="match status" value="1"/>
</dbReference>
<feature type="DNA-binding region" description="H-T-H motif" evidence="4">
    <location>
        <begin position="29"/>
        <end position="48"/>
    </location>
</feature>
<comment type="caution">
    <text evidence="6">The sequence shown here is derived from an EMBL/GenBank/DDBJ whole genome shotgun (WGS) entry which is preliminary data.</text>
</comment>
<feature type="domain" description="HTH tetR-type" evidence="5">
    <location>
        <begin position="6"/>
        <end position="66"/>
    </location>
</feature>
<evidence type="ECO:0000256" key="2">
    <source>
        <dbReference type="ARBA" id="ARBA00023125"/>
    </source>
</evidence>
<organism evidence="6 7">
    <name type="scientific">Segnochrobactrum spirostomi</name>
    <dbReference type="NCBI Taxonomy" id="2608987"/>
    <lineage>
        <taxon>Bacteria</taxon>
        <taxon>Pseudomonadati</taxon>
        <taxon>Pseudomonadota</taxon>
        <taxon>Alphaproteobacteria</taxon>
        <taxon>Hyphomicrobiales</taxon>
        <taxon>Segnochrobactraceae</taxon>
        <taxon>Segnochrobactrum</taxon>
    </lineage>
</organism>
<keyword evidence="7" id="KW-1185">Reference proteome</keyword>